<dbReference type="GO" id="GO:0016616">
    <property type="term" value="F:oxidoreductase activity, acting on the CH-OH group of donors, NAD or NADP as acceptor"/>
    <property type="evidence" value="ECO:0007669"/>
    <property type="project" value="InterPro"/>
</dbReference>
<dbReference type="Proteomes" id="UP000575068">
    <property type="component" value="Unassembled WGS sequence"/>
</dbReference>
<dbReference type="Gene3D" id="3.40.50.720">
    <property type="entry name" value="NAD(P)-binding Rossmann-like Domain"/>
    <property type="match status" value="1"/>
</dbReference>
<dbReference type="AlphaFoldDB" id="A0A840HS40"/>
<dbReference type="EMBL" id="JACHOV010000003">
    <property type="protein sequence ID" value="MBB4640733.1"/>
    <property type="molecule type" value="Genomic_DNA"/>
</dbReference>
<dbReference type="PANTHER" id="PTHR43963">
    <property type="entry name" value="CARBONYL REDUCTASE 1-RELATED"/>
    <property type="match status" value="1"/>
</dbReference>
<evidence type="ECO:0000256" key="1">
    <source>
        <dbReference type="ARBA" id="ARBA00006484"/>
    </source>
</evidence>
<reference evidence="5 6" key="1">
    <citation type="submission" date="2020-08" db="EMBL/GenBank/DDBJ databases">
        <title>Genomic Encyclopedia of Type Strains, Phase IV (KMG-IV): sequencing the most valuable type-strain genomes for metagenomic binning, comparative biology and taxonomic classification.</title>
        <authorList>
            <person name="Goeker M."/>
        </authorList>
    </citation>
    <scope>NUCLEOTIDE SEQUENCE [LARGE SCALE GENOMIC DNA]</scope>
    <source>
        <strain evidence="5 6">DSM 7465</strain>
    </source>
</reference>
<evidence type="ECO:0000256" key="3">
    <source>
        <dbReference type="ARBA" id="ARBA00023002"/>
    </source>
</evidence>
<evidence type="ECO:0000313" key="6">
    <source>
        <dbReference type="Proteomes" id="UP000575068"/>
    </source>
</evidence>
<dbReference type="CDD" id="cd05324">
    <property type="entry name" value="carb_red_PTCR-like_SDR_c"/>
    <property type="match status" value="1"/>
</dbReference>
<dbReference type="InterPro" id="IPR002347">
    <property type="entry name" value="SDR_fam"/>
</dbReference>
<accession>A0A840HS40</accession>
<name>A0A840HS40_9SPHN</name>
<comment type="similarity">
    <text evidence="1 4">Belongs to the short-chain dehydrogenases/reductases (SDR) family.</text>
</comment>
<comment type="caution">
    <text evidence="5">The sequence shown here is derived from an EMBL/GenBank/DDBJ whole genome shotgun (WGS) entry which is preliminary data.</text>
</comment>
<keyword evidence="6" id="KW-1185">Reference proteome</keyword>
<dbReference type="PRINTS" id="PR00081">
    <property type="entry name" value="GDHRDH"/>
</dbReference>
<gene>
    <name evidence="5" type="ORF">HNQ99_001026</name>
</gene>
<dbReference type="PANTHER" id="PTHR43963:SF6">
    <property type="entry name" value="CHAIN DEHYDROGENASE FAMILY PROTEIN, PUTATIVE (AFU_ORTHOLOGUE AFUA_3G15350)-RELATED"/>
    <property type="match status" value="1"/>
</dbReference>
<protein>
    <submittedName>
        <fullName evidence="5">NAD(P)-dependent dehydrogenase (Short-subunit alcohol dehydrogenase family)</fullName>
    </submittedName>
</protein>
<evidence type="ECO:0000313" key="5">
    <source>
        <dbReference type="EMBL" id="MBB4640733.1"/>
    </source>
</evidence>
<keyword evidence="2" id="KW-0521">NADP</keyword>
<keyword evidence="3" id="KW-0560">Oxidoreductase</keyword>
<dbReference type="InterPro" id="IPR036291">
    <property type="entry name" value="NAD(P)-bd_dom_sf"/>
</dbReference>
<dbReference type="RefSeq" id="WP_184474564.1">
    <property type="nucleotide sequence ID" value="NZ_JACHOV010000003.1"/>
</dbReference>
<evidence type="ECO:0000256" key="2">
    <source>
        <dbReference type="ARBA" id="ARBA00022857"/>
    </source>
</evidence>
<organism evidence="5 6">
    <name type="scientific">Rhizorhapis suberifaciens</name>
    <name type="common">corky root of lettuce</name>
    <dbReference type="NCBI Taxonomy" id="13656"/>
    <lineage>
        <taxon>Bacteria</taxon>
        <taxon>Pseudomonadati</taxon>
        <taxon>Pseudomonadota</taxon>
        <taxon>Alphaproteobacteria</taxon>
        <taxon>Sphingomonadales</taxon>
        <taxon>Sphingomonadaceae</taxon>
        <taxon>Rhizorhapis</taxon>
    </lineage>
</organism>
<evidence type="ECO:0000256" key="4">
    <source>
        <dbReference type="RuleBase" id="RU000363"/>
    </source>
</evidence>
<dbReference type="Pfam" id="PF00106">
    <property type="entry name" value="adh_short"/>
    <property type="match status" value="1"/>
</dbReference>
<proteinExistence type="inferred from homology"/>
<sequence>MRKVCLITGANRGIGFEIACKIAEQGHDVIVGARSMENATAATDQLKDAGLHAQALLIDVTDDHSVRAAAEDLEQRVDRLDVLINNAGIMRESLRQPSEATVAAFEAQLATNVVGPMRTIQAFLPLLRRSQDARIVNVSSDLGAMAQASDPESRYAAVLAPTYRASKAALNMLSLAFAKELQEEGIAVSVCSPGWCRTDLDDEINSTSAPFSPAEGADTAVWLAVQADRSQNGKFFAMRKSIAW</sequence>
<dbReference type="PRINTS" id="PR00080">
    <property type="entry name" value="SDRFAMILY"/>
</dbReference>
<dbReference type="InterPro" id="IPR045313">
    <property type="entry name" value="CBR1-like"/>
</dbReference>
<dbReference type="SUPFAM" id="SSF51735">
    <property type="entry name" value="NAD(P)-binding Rossmann-fold domains"/>
    <property type="match status" value="1"/>
</dbReference>